<gene>
    <name evidence="9" type="ORF">J4035_08915</name>
</gene>
<evidence type="ECO:0000313" key="10">
    <source>
        <dbReference type="Proteomes" id="UP000678317"/>
    </source>
</evidence>
<evidence type="ECO:0000256" key="2">
    <source>
        <dbReference type="ARBA" id="ARBA00022989"/>
    </source>
</evidence>
<dbReference type="EMBL" id="JAGFBM010000003">
    <property type="protein sequence ID" value="MBO3084758.1"/>
    <property type="molecule type" value="Genomic_DNA"/>
</dbReference>
<organism evidence="9 10">
    <name type="scientific">Cellulomonas fengjieae</name>
    <dbReference type="NCBI Taxonomy" id="2819978"/>
    <lineage>
        <taxon>Bacteria</taxon>
        <taxon>Bacillati</taxon>
        <taxon>Actinomycetota</taxon>
        <taxon>Actinomycetes</taxon>
        <taxon>Micrococcales</taxon>
        <taxon>Cellulomonadaceae</taxon>
        <taxon>Cellulomonas</taxon>
    </lineage>
</organism>
<keyword evidence="6" id="KW-0175">Coiled coil</keyword>
<evidence type="ECO:0000313" key="9">
    <source>
        <dbReference type="EMBL" id="MBO3084758.1"/>
    </source>
</evidence>
<evidence type="ECO:0000259" key="7">
    <source>
        <dbReference type="PROSITE" id="PS50111"/>
    </source>
</evidence>
<keyword evidence="1" id="KW-0812">Transmembrane</keyword>
<keyword evidence="2" id="KW-1133">Transmembrane helix</keyword>
<dbReference type="PROSITE" id="PS50885">
    <property type="entry name" value="HAMP"/>
    <property type="match status" value="1"/>
</dbReference>
<dbReference type="PANTHER" id="PTHR32089:SF112">
    <property type="entry name" value="LYSOZYME-LIKE PROTEIN-RELATED"/>
    <property type="match status" value="1"/>
</dbReference>
<feature type="domain" description="Methyl-accepting transducer" evidence="7">
    <location>
        <begin position="96"/>
        <end position="295"/>
    </location>
</feature>
<name>A0ABS3SG98_9CELL</name>
<keyword evidence="10" id="KW-1185">Reference proteome</keyword>
<dbReference type="Gene3D" id="1.10.287.950">
    <property type="entry name" value="Methyl-accepting chemotaxis protein"/>
    <property type="match status" value="1"/>
</dbReference>
<protein>
    <submittedName>
        <fullName evidence="9">Chemotaxis protein</fullName>
    </submittedName>
</protein>
<comment type="caution">
    <text evidence="9">The sequence shown here is derived from an EMBL/GenBank/DDBJ whole genome shotgun (WGS) entry which is preliminary data.</text>
</comment>
<evidence type="ECO:0000256" key="3">
    <source>
        <dbReference type="ARBA" id="ARBA00023224"/>
    </source>
</evidence>
<dbReference type="PROSITE" id="PS50111">
    <property type="entry name" value="CHEMOTAXIS_TRANSDUC_2"/>
    <property type="match status" value="1"/>
</dbReference>
<evidence type="ECO:0000256" key="5">
    <source>
        <dbReference type="PROSITE-ProRule" id="PRU00284"/>
    </source>
</evidence>
<dbReference type="PANTHER" id="PTHR32089">
    <property type="entry name" value="METHYL-ACCEPTING CHEMOTAXIS PROTEIN MCPB"/>
    <property type="match status" value="1"/>
</dbReference>
<dbReference type="InterPro" id="IPR004089">
    <property type="entry name" value="MCPsignal_dom"/>
</dbReference>
<comment type="similarity">
    <text evidence="4">Belongs to the methyl-accepting chemotaxis (MCP) protein family.</text>
</comment>
<dbReference type="Pfam" id="PF00015">
    <property type="entry name" value="MCPsignal"/>
    <property type="match status" value="1"/>
</dbReference>
<keyword evidence="2" id="KW-0472">Membrane</keyword>
<feature type="domain" description="HAMP" evidence="8">
    <location>
        <begin position="17"/>
        <end position="65"/>
    </location>
</feature>
<evidence type="ECO:0000256" key="1">
    <source>
        <dbReference type="ARBA" id="ARBA00022692"/>
    </source>
</evidence>
<evidence type="ECO:0000256" key="6">
    <source>
        <dbReference type="SAM" id="Coils"/>
    </source>
</evidence>
<dbReference type="InterPro" id="IPR003660">
    <property type="entry name" value="HAMP_dom"/>
</dbReference>
<evidence type="ECO:0000259" key="8">
    <source>
        <dbReference type="PROSITE" id="PS50885"/>
    </source>
</evidence>
<dbReference type="SMART" id="SM00283">
    <property type="entry name" value="MA"/>
    <property type="match status" value="1"/>
</dbReference>
<proteinExistence type="inferred from homology"/>
<dbReference type="Proteomes" id="UP000678317">
    <property type="component" value="Unassembled WGS sequence"/>
</dbReference>
<evidence type="ECO:0000256" key="4">
    <source>
        <dbReference type="ARBA" id="ARBA00029447"/>
    </source>
</evidence>
<dbReference type="RefSeq" id="WP_208289419.1">
    <property type="nucleotide sequence ID" value="NZ_CP074404.1"/>
</dbReference>
<sequence>MRRSATVPDDLPHYRSAVAALSEAFERVAAGDLEVRVAPLAGPPELAALRDDVNHGLDVMDAFVRESGASLTAAAEGRFHRQFLVRGMPGTFRDGAERINTARATMQDAALALEEQSLTRQLMVDKVVEVSVHVAAASTELGASAQVLAQSAQSGVDEANAALSTVEALEQAAVEIQQAVQLIKNVAKQTRLLALNATIEAARAGEFGRGFAVVAAEVKTLADESARSSDDITAQVAASRAATDLAVQAIGRVAGAIHEMNDQVGGIAQAAGGAQGLSELAETLHSDISQFAARR</sequence>
<accession>A0ABS3SG98</accession>
<feature type="coiled-coil region" evidence="6">
    <location>
        <begin position="159"/>
        <end position="189"/>
    </location>
</feature>
<reference evidence="9 10" key="1">
    <citation type="submission" date="2021-03" db="EMBL/GenBank/DDBJ databases">
        <title>novel species in genus Cellulomonas.</title>
        <authorList>
            <person name="Zhang G."/>
        </authorList>
    </citation>
    <scope>NUCLEOTIDE SEQUENCE [LARGE SCALE GENOMIC DNA]</scope>
    <source>
        <strain evidence="10">zg-ZUI188</strain>
    </source>
</reference>
<dbReference type="SUPFAM" id="SSF58104">
    <property type="entry name" value="Methyl-accepting chemotaxis protein (MCP) signaling domain"/>
    <property type="match status" value="1"/>
</dbReference>
<keyword evidence="3 5" id="KW-0807">Transducer</keyword>